<name>A0AAN6SY29_9PEZI</name>
<evidence type="ECO:0000256" key="1">
    <source>
        <dbReference type="SAM" id="MobiDB-lite"/>
    </source>
</evidence>
<reference evidence="3" key="1">
    <citation type="journal article" date="2023" name="Mol. Phylogenet. Evol.">
        <title>Genome-scale phylogeny and comparative genomics of the fungal order Sordariales.</title>
        <authorList>
            <person name="Hensen N."/>
            <person name="Bonometti L."/>
            <person name="Westerberg I."/>
            <person name="Brannstrom I.O."/>
            <person name="Guillou S."/>
            <person name="Cros-Aarteil S."/>
            <person name="Calhoun S."/>
            <person name="Haridas S."/>
            <person name="Kuo A."/>
            <person name="Mondo S."/>
            <person name="Pangilinan J."/>
            <person name="Riley R."/>
            <person name="LaButti K."/>
            <person name="Andreopoulos B."/>
            <person name="Lipzen A."/>
            <person name="Chen C."/>
            <person name="Yan M."/>
            <person name="Daum C."/>
            <person name="Ng V."/>
            <person name="Clum A."/>
            <person name="Steindorff A."/>
            <person name="Ohm R.A."/>
            <person name="Martin F."/>
            <person name="Silar P."/>
            <person name="Natvig D.O."/>
            <person name="Lalanne C."/>
            <person name="Gautier V."/>
            <person name="Ament-Velasquez S.L."/>
            <person name="Kruys A."/>
            <person name="Hutchinson M.I."/>
            <person name="Powell A.J."/>
            <person name="Barry K."/>
            <person name="Miller A.N."/>
            <person name="Grigoriev I.V."/>
            <person name="Debuchy R."/>
            <person name="Gladieux P."/>
            <person name="Hiltunen Thoren M."/>
            <person name="Johannesson H."/>
        </authorList>
    </citation>
    <scope>NUCLEOTIDE SEQUENCE</scope>
    <source>
        <strain evidence="3">CBS 757.83</strain>
    </source>
</reference>
<organism evidence="3 4">
    <name type="scientific">Parathielavia hyrcaniae</name>
    <dbReference type="NCBI Taxonomy" id="113614"/>
    <lineage>
        <taxon>Eukaryota</taxon>
        <taxon>Fungi</taxon>
        <taxon>Dikarya</taxon>
        <taxon>Ascomycota</taxon>
        <taxon>Pezizomycotina</taxon>
        <taxon>Sordariomycetes</taxon>
        <taxon>Sordariomycetidae</taxon>
        <taxon>Sordariales</taxon>
        <taxon>Chaetomiaceae</taxon>
        <taxon>Parathielavia</taxon>
    </lineage>
</organism>
<dbReference type="EMBL" id="MU863680">
    <property type="protein sequence ID" value="KAK4097241.1"/>
    <property type="molecule type" value="Genomic_DNA"/>
</dbReference>
<evidence type="ECO:0000313" key="4">
    <source>
        <dbReference type="Proteomes" id="UP001305647"/>
    </source>
</evidence>
<proteinExistence type="predicted"/>
<evidence type="ECO:0000259" key="2">
    <source>
        <dbReference type="Pfam" id="PF23155"/>
    </source>
</evidence>
<protein>
    <recommendedName>
        <fullName evidence="2">DUF7053 domain-containing protein</fullName>
    </recommendedName>
</protein>
<evidence type="ECO:0000313" key="3">
    <source>
        <dbReference type="EMBL" id="KAK4097241.1"/>
    </source>
</evidence>
<dbReference type="Proteomes" id="UP001305647">
    <property type="component" value="Unassembled WGS sequence"/>
</dbReference>
<feature type="compositionally biased region" description="Low complexity" evidence="1">
    <location>
        <begin position="202"/>
        <end position="234"/>
    </location>
</feature>
<dbReference type="PANTHER" id="PTHR38117:SF2">
    <property type="entry name" value="NACHT AND WD40 DOMAIN PROTEIN"/>
    <property type="match status" value="1"/>
</dbReference>
<feature type="region of interest" description="Disordered" evidence="1">
    <location>
        <begin position="199"/>
        <end position="416"/>
    </location>
</feature>
<gene>
    <name evidence="3" type="ORF">N658DRAFT_510535</name>
</gene>
<comment type="caution">
    <text evidence="3">The sequence shown here is derived from an EMBL/GenBank/DDBJ whole genome shotgun (WGS) entry which is preliminary data.</text>
</comment>
<feature type="domain" description="DUF7053" evidence="2">
    <location>
        <begin position="3"/>
        <end position="178"/>
    </location>
</feature>
<dbReference type="Pfam" id="PF23155">
    <property type="entry name" value="DUF7053"/>
    <property type="match status" value="1"/>
</dbReference>
<keyword evidence="4" id="KW-1185">Reference proteome</keyword>
<dbReference type="AlphaFoldDB" id="A0AAN6SY29"/>
<dbReference type="InterPro" id="IPR055481">
    <property type="entry name" value="DUF7053"/>
</dbReference>
<sequence>MLRKKDVFTVINPIPGFIPRQLAIDILHSHSEVITLNPLVLSHKPIPAPQNAETDEYYSTWYEITERIQLVPGIGKMGASVIKFNGCFHDMPWGLQTHIYAPMNIDLRHKYRIAGNQPGVESPEVPEIGSAALGVPADGLYLRQDIEIKCNITMLSFVKSQMKKAGGEMVQRMIKKAELLDAGILQAMIEDGKLKTINPADRSTSLRSPLPSPTSLRYSPSVTGSPPVGTSPTPYQVPRVESTYAGYQYKRPGTSGSHRSVPPHLLHPGAHGLGVHDGPQELPTEVSSPPAPVEMPGDFVHASPNQQPERQSPRHAPTGSPLQSPRESLMDPTQRASASASPNPSAGGQWANPGSRPASHTSSLGSPGLLADGKGFAQPLASHQETREEHQAPPLAPYNPADYAKLPPGQPQYTTTERTELTHSRWFLQEGGSCNVLHGTRPSTAGFAHRRVARGPAGADLCEKLWEWTDEYFFGSTTRCQPRCALI</sequence>
<dbReference type="PANTHER" id="PTHR38117">
    <property type="entry name" value="NACHT AND WD40 DOMAIN PROTEIN"/>
    <property type="match status" value="1"/>
</dbReference>
<feature type="compositionally biased region" description="Low complexity" evidence="1">
    <location>
        <begin position="336"/>
        <end position="346"/>
    </location>
</feature>
<accession>A0AAN6SY29</accession>
<reference evidence="3" key="2">
    <citation type="submission" date="2023-05" db="EMBL/GenBank/DDBJ databases">
        <authorList>
            <consortium name="Lawrence Berkeley National Laboratory"/>
            <person name="Steindorff A."/>
            <person name="Hensen N."/>
            <person name="Bonometti L."/>
            <person name="Westerberg I."/>
            <person name="Brannstrom I.O."/>
            <person name="Guillou S."/>
            <person name="Cros-Aarteil S."/>
            <person name="Calhoun S."/>
            <person name="Haridas S."/>
            <person name="Kuo A."/>
            <person name="Mondo S."/>
            <person name="Pangilinan J."/>
            <person name="Riley R."/>
            <person name="Labutti K."/>
            <person name="Andreopoulos B."/>
            <person name="Lipzen A."/>
            <person name="Chen C."/>
            <person name="Yanf M."/>
            <person name="Daum C."/>
            <person name="Ng V."/>
            <person name="Clum A."/>
            <person name="Ohm R."/>
            <person name="Martin F."/>
            <person name="Silar P."/>
            <person name="Natvig D."/>
            <person name="Lalanne C."/>
            <person name="Gautier V."/>
            <person name="Ament-Velasquez S.L."/>
            <person name="Kruys A."/>
            <person name="Hutchinson M.I."/>
            <person name="Powell A.J."/>
            <person name="Barry K."/>
            <person name="Miller A.N."/>
            <person name="Grigoriev I.V."/>
            <person name="Debuchy R."/>
            <person name="Gladieux P."/>
            <person name="Thoren M.H."/>
            <person name="Johannesson H."/>
        </authorList>
    </citation>
    <scope>NUCLEOTIDE SEQUENCE</scope>
    <source>
        <strain evidence="3">CBS 757.83</strain>
    </source>
</reference>